<protein>
    <submittedName>
        <fullName evidence="2">Predicted protein</fullName>
    </submittedName>
</protein>
<evidence type="ECO:0000313" key="2">
    <source>
        <dbReference type="EMBL" id="BAJ92962.1"/>
    </source>
</evidence>
<sequence>MPQKMCPRHLGIPSVTCSSSTWIFTFGGGGAAGCDAAAEAIDRVRCGAGFAAAAERERVPFSSSSLGLAQGNKIEWRRVAAVAVPVCADGGPRVGDAIVDEEVRVGAADGGEEDDRHERKDGSRDGSSMVGCGAHGYASNV</sequence>
<organism evidence="2">
    <name type="scientific">Hordeum vulgare subsp. vulgare</name>
    <name type="common">Domesticated barley</name>
    <dbReference type="NCBI Taxonomy" id="112509"/>
    <lineage>
        <taxon>Eukaryota</taxon>
        <taxon>Viridiplantae</taxon>
        <taxon>Streptophyta</taxon>
        <taxon>Embryophyta</taxon>
        <taxon>Tracheophyta</taxon>
        <taxon>Spermatophyta</taxon>
        <taxon>Magnoliopsida</taxon>
        <taxon>Liliopsida</taxon>
        <taxon>Poales</taxon>
        <taxon>Poaceae</taxon>
        <taxon>BOP clade</taxon>
        <taxon>Pooideae</taxon>
        <taxon>Triticodae</taxon>
        <taxon>Triticeae</taxon>
        <taxon>Hordeinae</taxon>
        <taxon>Hordeum</taxon>
    </lineage>
</organism>
<name>F2DCZ1_HORVV</name>
<dbReference type="PROSITE" id="PS51257">
    <property type="entry name" value="PROKAR_LIPOPROTEIN"/>
    <property type="match status" value="1"/>
</dbReference>
<reference evidence="2" key="1">
    <citation type="journal article" date="2011" name="Plant Physiol.">
        <title>Comprehensive sequence analysis of 24,783 barley full-length cDNAs derived from 12 clone libraries.</title>
        <authorList>
            <person name="Matsumoto T."/>
            <person name="Tanaka T."/>
            <person name="Sakai H."/>
            <person name="Amano N."/>
            <person name="Kanamori H."/>
            <person name="Kurita K."/>
            <person name="Kikuta A."/>
            <person name="Kamiya K."/>
            <person name="Yamamoto M."/>
            <person name="Ikawa H."/>
            <person name="Fujii N."/>
            <person name="Hori K."/>
            <person name="Itoh T."/>
            <person name="Sato K."/>
        </authorList>
    </citation>
    <scope>NUCLEOTIDE SEQUENCE</scope>
    <source>
        <tissue evidence="2">Shoot</tissue>
    </source>
</reference>
<feature type="compositionally biased region" description="Basic and acidic residues" evidence="1">
    <location>
        <begin position="114"/>
        <end position="124"/>
    </location>
</feature>
<feature type="region of interest" description="Disordered" evidence="1">
    <location>
        <begin position="105"/>
        <end position="141"/>
    </location>
</feature>
<dbReference type="AlphaFoldDB" id="F2DCZ1"/>
<proteinExistence type="evidence at transcript level"/>
<accession>F2DCZ1</accession>
<dbReference type="EMBL" id="AK361758">
    <property type="protein sequence ID" value="BAJ92962.1"/>
    <property type="molecule type" value="mRNA"/>
</dbReference>
<evidence type="ECO:0000256" key="1">
    <source>
        <dbReference type="SAM" id="MobiDB-lite"/>
    </source>
</evidence>